<protein>
    <submittedName>
        <fullName evidence="1">Uncharacterized protein</fullName>
    </submittedName>
</protein>
<proteinExistence type="predicted"/>
<evidence type="ECO:0000313" key="2">
    <source>
        <dbReference type="Proteomes" id="UP000821845"/>
    </source>
</evidence>
<keyword evidence="2" id="KW-1185">Reference proteome</keyword>
<dbReference type="EMBL" id="CM023482">
    <property type="protein sequence ID" value="KAH6939543.1"/>
    <property type="molecule type" value="Genomic_DNA"/>
</dbReference>
<comment type="caution">
    <text evidence="1">The sequence shown here is derived from an EMBL/GenBank/DDBJ whole genome shotgun (WGS) entry which is preliminary data.</text>
</comment>
<accession>A0ACB7T0B3</accession>
<gene>
    <name evidence="1" type="ORF">HPB50_019298</name>
</gene>
<organism evidence="1 2">
    <name type="scientific">Hyalomma asiaticum</name>
    <name type="common">Tick</name>
    <dbReference type="NCBI Taxonomy" id="266040"/>
    <lineage>
        <taxon>Eukaryota</taxon>
        <taxon>Metazoa</taxon>
        <taxon>Ecdysozoa</taxon>
        <taxon>Arthropoda</taxon>
        <taxon>Chelicerata</taxon>
        <taxon>Arachnida</taxon>
        <taxon>Acari</taxon>
        <taxon>Parasitiformes</taxon>
        <taxon>Ixodida</taxon>
        <taxon>Ixodoidea</taxon>
        <taxon>Ixodidae</taxon>
        <taxon>Hyalomminae</taxon>
        <taxon>Hyalomma</taxon>
    </lineage>
</organism>
<dbReference type="Proteomes" id="UP000821845">
    <property type="component" value="Chromosome 2"/>
</dbReference>
<reference evidence="1" key="1">
    <citation type="submission" date="2020-05" db="EMBL/GenBank/DDBJ databases">
        <title>Large-scale comparative analyses of tick genomes elucidate their genetic diversity and vector capacities.</title>
        <authorList>
            <person name="Jia N."/>
            <person name="Wang J."/>
            <person name="Shi W."/>
            <person name="Du L."/>
            <person name="Sun Y."/>
            <person name="Zhan W."/>
            <person name="Jiang J."/>
            <person name="Wang Q."/>
            <person name="Zhang B."/>
            <person name="Ji P."/>
            <person name="Sakyi L.B."/>
            <person name="Cui X."/>
            <person name="Yuan T."/>
            <person name="Jiang B."/>
            <person name="Yang W."/>
            <person name="Lam T.T.-Y."/>
            <person name="Chang Q."/>
            <person name="Ding S."/>
            <person name="Wang X."/>
            <person name="Zhu J."/>
            <person name="Ruan X."/>
            <person name="Zhao L."/>
            <person name="Wei J."/>
            <person name="Que T."/>
            <person name="Du C."/>
            <person name="Cheng J."/>
            <person name="Dai P."/>
            <person name="Han X."/>
            <person name="Huang E."/>
            <person name="Gao Y."/>
            <person name="Liu J."/>
            <person name="Shao H."/>
            <person name="Ye R."/>
            <person name="Li L."/>
            <person name="Wei W."/>
            <person name="Wang X."/>
            <person name="Wang C."/>
            <person name="Yang T."/>
            <person name="Huo Q."/>
            <person name="Li W."/>
            <person name="Guo W."/>
            <person name="Chen H."/>
            <person name="Zhou L."/>
            <person name="Ni X."/>
            <person name="Tian J."/>
            <person name="Zhou Y."/>
            <person name="Sheng Y."/>
            <person name="Liu T."/>
            <person name="Pan Y."/>
            <person name="Xia L."/>
            <person name="Li J."/>
            <person name="Zhao F."/>
            <person name="Cao W."/>
        </authorList>
    </citation>
    <scope>NUCLEOTIDE SEQUENCE</scope>
    <source>
        <strain evidence="1">Hyas-2018</strain>
    </source>
</reference>
<name>A0ACB7T0B3_HYAAI</name>
<sequence length="94" mass="10285">MVPPRLEAAAKSCDQDRQFWAVLAGPRALGRQGPNEPPTVRGGPRLVKATSKTTQALIGAREFPTVGAYKVLFNPIFESNAVVLRHQRCGFRVL</sequence>
<evidence type="ECO:0000313" key="1">
    <source>
        <dbReference type="EMBL" id="KAH6939543.1"/>
    </source>
</evidence>